<dbReference type="AlphaFoldDB" id="A0A241XKI8"/>
<reference evidence="1 2" key="1">
    <citation type="submission" date="2017-05" db="EMBL/GenBank/DDBJ databases">
        <authorList>
            <person name="Song R."/>
            <person name="Chenine A.L."/>
            <person name="Ruprecht R.M."/>
        </authorList>
    </citation>
    <scope>NUCLEOTIDE SEQUENCE [LARGE SCALE GENOMIC DNA]</scope>
    <source>
        <strain evidence="1 2">S567_C10_BS</strain>
    </source>
</reference>
<sequence length="83" mass="9270">MSTFMGSARETQIAAVRVRRGCFGKLVVQVRYKIERPESPLPGRELIYHVCGLSRWRDANANDFAEALMVAKLIGMSDEGKPS</sequence>
<name>A0A241XKI8_PSEAI</name>
<accession>A0A241XKI8</accession>
<evidence type="ECO:0000313" key="1">
    <source>
        <dbReference type="EMBL" id="OTI57587.1"/>
    </source>
</evidence>
<evidence type="ECO:0000313" key="2">
    <source>
        <dbReference type="Proteomes" id="UP000194857"/>
    </source>
</evidence>
<dbReference type="Proteomes" id="UP000194857">
    <property type="component" value="Unassembled WGS sequence"/>
</dbReference>
<dbReference type="EMBL" id="NFFZ01000016">
    <property type="protein sequence ID" value="OTI57587.1"/>
    <property type="molecule type" value="Genomic_DNA"/>
</dbReference>
<organism evidence="1 2">
    <name type="scientific">Pseudomonas aeruginosa</name>
    <dbReference type="NCBI Taxonomy" id="287"/>
    <lineage>
        <taxon>Bacteria</taxon>
        <taxon>Pseudomonadati</taxon>
        <taxon>Pseudomonadota</taxon>
        <taxon>Gammaproteobacteria</taxon>
        <taxon>Pseudomonadales</taxon>
        <taxon>Pseudomonadaceae</taxon>
        <taxon>Pseudomonas</taxon>
    </lineage>
</organism>
<comment type="caution">
    <text evidence="1">The sequence shown here is derived from an EMBL/GenBank/DDBJ whole genome shotgun (WGS) entry which is preliminary data.</text>
</comment>
<gene>
    <name evidence="1" type="ORF">CAZ10_25510</name>
</gene>
<proteinExistence type="predicted"/>
<protein>
    <submittedName>
        <fullName evidence="1">Uncharacterized protein</fullName>
    </submittedName>
</protein>